<organism evidence="8 9">
    <name type="scientific">Rhodophyticola porphyridii</name>
    <dbReference type="NCBI Taxonomy" id="1852017"/>
    <lineage>
        <taxon>Bacteria</taxon>
        <taxon>Pseudomonadati</taxon>
        <taxon>Pseudomonadota</taxon>
        <taxon>Alphaproteobacteria</taxon>
        <taxon>Rhodobacterales</taxon>
        <taxon>Roseobacteraceae</taxon>
        <taxon>Rhodophyticola</taxon>
    </lineage>
</organism>
<dbReference type="InterPro" id="IPR020845">
    <property type="entry name" value="AMP-binding_CS"/>
</dbReference>
<feature type="domain" description="AMP-dependent synthetase/ligase" evidence="6">
    <location>
        <begin position="42"/>
        <end position="430"/>
    </location>
</feature>
<dbReference type="PANTHER" id="PTHR43201:SF5">
    <property type="entry name" value="MEDIUM-CHAIN ACYL-COA LIGASE ACSF2, MITOCHONDRIAL"/>
    <property type="match status" value="1"/>
</dbReference>
<dbReference type="FunFam" id="3.30.300.30:FF:000008">
    <property type="entry name" value="2,3-dihydroxybenzoate-AMP ligase"/>
    <property type="match status" value="1"/>
</dbReference>
<comment type="caution">
    <text evidence="8">The sequence shown here is derived from an EMBL/GenBank/DDBJ whole genome shotgun (WGS) entry which is preliminary data.</text>
</comment>
<evidence type="ECO:0000256" key="2">
    <source>
        <dbReference type="ARBA" id="ARBA00022598"/>
    </source>
</evidence>
<dbReference type="Gene3D" id="3.40.50.12780">
    <property type="entry name" value="N-terminal domain of ligase-like"/>
    <property type="match status" value="1"/>
</dbReference>
<dbReference type="FunFam" id="3.40.50.12780:FF:000003">
    <property type="entry name" value="Long-chain-fatty-acid--CoA ligase FadD"/>
    <property type="match status" value="1"/>
</dbReference>
<dbReference type="SUPFAM" id="SSF56801">
    <property type="entry name" value="Acetyl-CoA synthetase-like"/>
    <property type="match status" value="1"/>
</dbReference>
<dbReference type="Proteomes" id="UP000281343">
    <property type="component" value="Unassembled WGS sequence"/>
</dbReference>
<keyword evidence="2" id="KW-0436">Ligase</keyword>
<gene>
    <name evidence="8" type="ORF">D9R08_15020</name>
</gene>
<evidence type="ECO:0000313" key="9">
    <source>
        <dbReference type="Proteomes" id="UP000281343"/>
    </source>
</evidence>
<dbReference type="GO" id="GO:0006631">
    <property type="term" value="P:fatty acid metabolic process"/>
    <property type="evidence" value="ECO:0007669"/>
    <property type="project" value="TreeGrafter"/>
</dbReference>
<dbReference type="Pfam" id="PF00501">
    <property type="entry name" value="AMP-binding"/>
    <property type="match status" value="1"/>
</dbReference>
<comment type="catalytic activity">
    <reaction evidence="3">
        <text>3-(methylsulfanyl)propanoate + ATP + CoA = 3-(methylsulfanyl)propanoyl-CoA + AMP + diphosphate</text>
        <dbReference type="Rhea" id="RHEA:43052"/>
        <dbReference type="ChEBI" id="CHEBI:30616"/>
        <dbReference type="ChEBI" id="CHEBI:33019"/>
        <dbReference type="ChEBI" id="CHEBI:49016"/>
        <dbReference type="ChEBI" id="CHEBI:57287"/>
        <dbReference type="ChEBI" id="CHEBI:82815"/>
        <dbReference type="ChEBI" id="CHEBI:456215"/>
        <dbReference type="EC" id="6.2.1.44"/>
    </reaction>
    <physiologicalReaction direction="left-to-right" evidence="3">
        <dbReference type="Rhea" id="RHEA:43053"/>
    </physiologicalReaction>
</comment>
<keyword evidence="9" id="KW-1185">Reference proteome</keyword>
<protein>
    <recommendedName>
        <fullName evidence="5">3-methylmercaptopropionyl-CoA ligase</fullName>
        <ecNumber evidence="4">6.2.1.44</ecNumber>
    </recommendedName>
</protein>
<feature type="domain" description="AMP-binding enzyme C-terminal" evidence="7">
    <location>
        <begin position="481"/>
        <end position="556"/>
    </location>
</feature>
<evidence type="ECO:0000256" key="5">
    <source>
        <dbReference type="ARBA" id="ARBA00067668"/>
    </source>
</evidence>
<proteinExistence type="inferred from homology"/>
<dbReference type="Pfam" id="PF13193">
    <property type="entry name" value="AMP-binding_C"/>
    <property type="match status" value="1"/>
</dbReference>
<reference evidence="8 9" key="1">
    <citation type="submission" date="2018-10" db="EMBL/GenBank/DDBJ databases">
        <authorList>
            <person name="Jung H.S."/>
            <person name="Jeon C.O."/>
        </authorList>
    </citation>
    <scope>NUCLEOTIDE SEQUENCE [LARGE SCALE GENOMIC DNA]</scope>
    <source>
        <strain evidence="8 9">MA-7-27</strain>
    </source>
</reference>
<evidence type="ECO:0000313" key="8">
    <source>
        <dbReference type="EMBL" id="RMA41169.1"/>
    </source>
</evidence>
<dbReference type="PROSITE" id="PS00455">
    <property type="entry name" value="AMP_BINDING"/>
    <property type="match status" value="1"/>
</dbReference>
<comment type="similarity">
    <text evidence="1">Belongs to the ATP-dependent AMP-binding enzyme family.</text>
</comment>
<dbReference type="InterPro" id="IPR025110">
    <property type="entry name" value="AMP-bd_C"/>
</dbReference>
<dbReference type="AlphaFoldDB" id="A0A3L9XXB6"/>
<dbReference type="PANTHER" id="PTHR43201">
    <property type="entry name" value="ACYL-COA SYNTHETASE"/>
    <property type="match status" value="1"/>
</dbReference>
<dbReference type="RefSeq" id="WP_121898888.1">
    <property type="nucleotide sequence ID" value="NZ_RCNT01000008.1"/>
</dbReference>
<dbReference type="CDD" id="cd05917">
    <property type="entry name" value="FACL_like_2"/>
    <property type="match status" value="1"/>
</dbReference>
<dbReference type="InterPro" id="IPR042099">
    <property type="entry name" value="ANL_N_sf"/>
</dbReference>
<dbReference type="EC" id="6.2.1.44" evidence="4"/>
<dbReference type="Gene3D" id="3.30.300.30">
    <property type="match status" value="1"/>
</dbReference>
<name>A0A3L9XXB6_9RHOB</name>
<evidence type="ECO:0000256" key="4">
    <source>
        <dbReference type="ARBA" id="ARBA00066616"/>
    </source>
</evidence>
<dbReference type="OrthoDB" id="9803968at2"/>
<dbReference type="NCBIfam" id="NF009233">
    <property type="entry name" value="PRK12583.1"/>
    <property type="match status" value="1"/>
</dbReference>
<dbReference type="EMBL" id="RCNT01000008">
    <property type="protein sequence ID" value="RMA41169.1"/>
    <property type="molecule type" value="Genomic_DNA"/>
</dbReference>
<dbReference type="InterPro" id="IPR045851">
    <property type="entry name" value="AMP-bd_C_sf"/>
</dbReference>
<sequence length="578" mass="63505">MHEGIAPARQAELGVVPEGKAHVAGRTDEPLIEWTIPALLADTVARVRDREAVVFRAQGIRWTWGEFAARVDALAGGMTRLGLAKGDRCGVWAPNRYEWLLAQFATARIGVILVNINPAYRLHELEFALAKTGCRALILPERFKSSEYLAMLRVVAPELTEDAPGELDSASLPNLRHVIVMSDAHHPGCFRFAEVEAMGAEVSVSDLDALTATLDRHDPVNIQFTSGTTGMPKGATLTHRNIVNNAHFVTAAMKLAEADRLCIPVPFYHCFGMVMGTLGCVTKGAAMVVPGEGFDPVDTLTAVAEERCTALYGVPTMFVGMLEHPRFAEFDLSSLRTGIMAGAPCPIEVMKQVQRHMHMHEVTIAYGMTETSPVSFQSDTDTPLDKRVGSVGRIQPHLEVKIAREDGSVADIGEQGELMTRGYSVMQGYWDEPDRTAEAIDEEGWMHTGDLATIDGEGYCNITGRVKDMILRGGENVYPREIEEFLYTHPDVSQVQVFGVPDHKYGEIVAAWIVPKPGATPTEDGIRQFCRDQIAHFKVPALVRFKPELPMTVTGKPQKFVMRDAMVEELGIDIEKTA</sequence>
<dbReference type="InterPro" id="IPR000873">
    <property type="entry name" value="AMP-dep_synth/lig_dom"/>
</dbReference>
<evidence type="ECO:0000256" key="3">
    <source>
        <dbReference type="ARBA" id="ARBA00051915"/>
    </source>
</evidence>
<dbReference type="GO" id="GO:0031956">
    <property type="term" value="F:medium-chain fatty acid-CoA ligase activity"/>
    <property type="evidence" value="ECO:0007669"/>
    <property type="project" value="TreeGrafter"/>
</dbReference>
<evidence type="ECO:0000259" key="6">
    <source>
        <dbReference type="Pfam" id="PF00501"/>
    </source>
</evidence>
<evidence type="ECO:0000259" key="7">
    <source>
        <dbReference type="Pfam" id="PF13193"/>
    </source>
</evidence>
<accession>A0A3L9XXB6</accession>
<evidence type="ECO:0000256" key="1">
    <source>
        <dbReference type="ARBA" id="ARBA00006432"/>
    </source>
</evidence>